<keyword evidence="11" id="KW-1185">Reference proteome</keyword>
<dbReference type="InterPro" id="IPR000878">
    <property type="entry name" value="4pyrrol_Mease"/>
</dbReference>
<organism evidence="10 11">
    <name type="scientific">Aduncisulcus paluster</name>
    <dbReference type="NCBI Taxonomy" id="2918883"/>
    <lineage>
        <taxon>Eukaryota</taxon>
        <taxon>Metamonada</taxon>
        <taxon>Carpediemonas-like organisms</taxon>
        <taxon>Aduncisulcus</taxon>
    </lineage>
</organism>
<dbReference type="InterPro" id="IPR035996">
    <property type="entry name" value="4pyrrol_Methylase_sf"/>
</dbReference>
<dbReference type="EC" id="2.1.1.314" evidence="4"/>
<sequence length="284" mass="31753">MLYLIGLGLGDEKSITLKGLEIVKKCDKVFVENYTSILKNLDEMIPMLEKFFERSVEAADRDTVESRAELILDGAKDRDVAVLIVGDPFCATTHTDLFLRARKKGINVSVIHNASIINAIGSTGLEVYRFGHVVSIVFFDEGWKPSSFYKRIKENKSRGLHTLCLLDIKTRERTIEAMMKGLDIFQPPRFMTVDVAASQLLELEETLKEEVCTSDTLAVAACRVGTESQEFFTGTLGEIAKKSMGEPLHSLVIPGELEPLEAEMLSLWASDEEVISRLKALYEK</sequence>
<proteinExistence type="inferred from homology"/>
<evidence type="ECO:0000256" key="3">
    <source>
        <dbReference type="ARBA" id="ARBA00006729"/>
    </source>
</evidence>
<dbReference type="Gene3D" id="3.30.950.10">
    <property type="entry name" value="Methyltransferase, Cobalt-precorrin-4 Transmethylase, Domain 2"/>
    <property type="match status" value="1"/>
</dbReference>
<evidence type="ECO:0000256" key="6">
    <source>
        <dbReference type="ARBA" id="ARBA00022679"/>
    </source>
</evidence>
<evidence type="ECO:0000256" key="1">
    <source>
        <dbReference type="ARBA" id="ARBA00004006"/>
    </source>
</evidence>
<evidence type="ECO:0000256" key="5">
    <source>
        <dbReference type="ARBA" id="ARBA00022603"/>
    </source>
</evidence>
<protein>
    <recommendedName>
        <fullName evidence="4">diphthine methyl ester synthase</fullName>
        <ecNumber evidence="4">2.1.1.314</ecNumber>
    </recommendedName>
</protein>
<comment type="function">
    <text evidence="1">S-adenosyl-L-methionine-dependent methyltransferase that catalyzes four methylations of the modified target histidine residue in translation elongation factor 2 (EF-2), to form an intermediate called diphthine methyl ester. The four successive methylation reactions represent the second step of diphthamide biosynthesis.</text>
</comment>
<keyword evidence="7" id="KW-0949">S-adenosyl-L-methionine</keyword>
<comment type="similarity">
    <text evidence="3">Belongs to the diphthine synthase family.</text>
</comment>
<feature type="domain" description="Tetrapyrrole methylase" evidence="9">
    <location>
        <begin position="1"/>
        <end position="240"/>
    </location>
</feature>
<gene>
    <name evidence="10" type="ORF">ADUPG1_010090</name>
</gene>
<dbReference type="HAMAP" id="MF_01084">
    <property type="entry name" value="Diphthine_synth"/>
    <property type="match status" value="1"/>
</dbReference>
<dbReference type="InterPro" id="IPR014777">
    <property type="entry name" value="4pyrrole_Mease_sub1"/>
</dbReference>
<name>A0ABQ5L1P7_9EUKA</name>
<evidence type="ECO:0000313" key="11">
    <source>
        <dbReference type="Proteomes" id="UP001057375"/>
    </source>
</evidence>
<comment type="catalytic activity">
    <reaction evidence="8">
        <text>2-[(3S)-amino-3-carboxypropyl]-L-histidyl-[translation elongation factor 2] + 4 S-adenosyl-L-methionine = diphthine methyl ester-[translation elongation factor 2] + 4 S-adenosyl-L-homocysteine + 3 H(+)</text>
        <dbReference type="Rhea" id="RHEA:42652"/>
        <dbReference type="Rhea" id="RHEA-COMP:9749"/>
        <dbReference type="Rhea" id="RHEA-COMP:10173"/>
        <dbReference type="ChEBI" id="CHEBI:15378"/>
        <dbReference type="ChEBI" id="CHEBI:57856"/>
        <dbReference type="ChEBI" id="CHEBI:59789"/>
        <dbReference type="ChEBI" id="CHEBI:73995"/>
        <dbReference type="ChEBI" id="CHEBI:79005"/>
        <dbReference type="EC" id="2.1.1.314"/>
    </reaction>
</comment>
<evidence type="ECO:0000256" key="8">
    <source>
        <dbReference type="ARBA" id="ARBA00048752"/>
    </source>
</evidence>
<dbReference type="PANTHER" id="PTHR10882">
    <property type="entry name" value="DIPHTHINE SYNTHASE"/>
    <property type="match status" value="1"/>
</dbReference>
<dbReference type="PANTHER" id="PTHR10882:SF0">
    <property type="entry name" value="DIPHTHINE METHYL ESTER SYNTHASE"/>
    <property type="match status" value="1"/>
</dbReference>
<dbReference type="InterPro" id="IPR004551">
    <property type="entry name" value="Dphthn_synthase"/>
</dbReference>
<dbReference type="CDD" id="cd11647">
    <property type="entry name" value="DHP5_DphB"/>
    <property type="match status" value="1"/>
</dbReference>
<reference evidence="10" key="1">
    <citation type="submission" date="2022-03" db="EMBL/GenBank/DDBJ databases">
        <title>Draft genome sequence of Aduncisulcus paluster, a free-living microaerophilic Fornicata.</title>
        <authorList>
            <person name="Yuyama I."/>
            <person name="Kume K."/>
            <person name="Tamura T."/>
            <person name="Inagaki Y."/>
            <person name="Hashimoto T."/>
        </authorList>
    </citation>
    <scope>NUCLEOTIDE SEQUENCE</scope>
    <source>
        <strain evidence="10">NY0171</strain>
    </source>
</reference>
<dbReference type="PIRSF" id="PIRSF036432">
    <property type="entry name" value="Diphthine_synth"/>
    <property type="match status" value="1"/>
</dbReference>
<keyword evidence="5" id="KW-0489">Methyltransferase</keyword>
<dbReference type="Proteomes" id="UP001057375">
    <property type="component" value="Unassembled WGS sequence"/>
</dbReference>
<dbReference type="Pfam" id="PF00590">
    <property type="entry name" value="TP_methylase"/>
    <property type="match status" value="1"/>
</dbReference>
<evidence type="ECO:0000256" key="2">
    <source>
        <dbReference type="ARBA" id="ARBA00005156"/>
    </source>
</evidence>
<dbReference type="SUPFAM" id="SSF53790">
    <property type="entry name" value="Tetrapyrrole methylase"/>
    <property type="match status" value="1"/>
</dbReference>
<comment type="caution">
    <text evidence="10">The sequence shown here is derived from an EMBL/GenBank/DDBJ whole genome shotgun (WGS) entry which is preliminary data.</text>
</comment>
<dbReference type="Gene3D" id="3.40.1010.10">
    <property type="entry name" value="Cobalt-precorrin-4 Transmethylase, Domain 1"/>
    <property type="match status" value="1"/>
</dbReference>
<accession>A0ABQ5L1P7</accession>
<comment type="pathway">
    <text evidence="2">Protein modification; peptidyl-diphthamide biosynthesis.</text>
</comment>
<evidence type="ECO:0000256" key="4">
    <source>
        <dbReference type="ARBA" id="ARBA00011927"/>
    </source>
</evidence>
<dbReference type="NCBIfam" id="TIGR00522">
    <property type="entry name" value="dph5"/>
    <property type="match status" value="1"/>
</dbReference>
<evidence type="ECO:0000259" key="9">
    <source>
        <dbReference type="Pfam" id="PF00590"/>
    </source>
</evidence>
<dbReference type="InterPro" id="IPR014776">
    <property type="entry name" value="4pyrrole_Mease_sub2"/>
</dbReference>
<evidence type="ECO:0000256" key="7">
    <source>
        <dbReference type="ARBA" id="ARBA00022691"/>
    </source>
</evidence>
<keyword evidence="6" id="KW-0808">Transferase</keyword>
<dbReference type="EMBL" id="BQXS01011436">
    <property type="protein sequence ID" value="GKT37270.1"/>
    <property type="molecule type" value="Genomic_DNA"/>
</dbReference>
<evidence type="ECO:0000313" key="10">
    <source>
        <dbReference type="EMBL" id="GKT37270.1"/>
    </source>
</evidence>